<feature type="transmembrane region" description="Helical" evidence="2">
    <location>
        <begin position="7"/>
        <end position="25"/>
    </location>
</feature>
<dbReference type="RefSeq" id="WP_086294928.1">
    <property type="nucleotide sequence ID" value="NZ_CABHDD010000001.1"/>
</dbReference>
<accession>A0A415ER72</accession>
<sequence>MVQFERIILLFFLYSFIGWLWETIYCSLKAKHFVYRGFLIGPITPIYGFGILGVVYFLRPLHEQVIPLFFAAALLVTVLEYVTSYLLERFFHASWWDYKEVPLNINGRVALPISLFWGVCCVLIVRFVHPQMLEIVQTLSARVGFLLPVFLLMVLSFDMGYTLANLVAFQKAVQQVNQAFEQHKKELAENIEQYKNDWQGRFAAFPEEWRVLKQNLPRLNFHQRRLLKNFQKLEINQIKSSQELSRFIEAIRKKK</sequence>
<dbReference type="AlphaFoldDB" id="A0A415ER72"/>
<feature type="transmembrane region" description="Helical" evidence="2">
    <location>
        <begin position="65"/>
        <end position="87"/>
    </location>
</feature>
<keyword evidence="2" id="KW-0472">Membrane</keyword>
<dbReference type="EMBL" id="QRMZ01000015">
    <property type="protein sequence ID" value="RHK05843.1"/>
    <property type="molecule type" value="Genomic_DNA"/>
</dbReference>
<evidence type="ECO:0000256" key="2">
    <source>
        <dbReference type="SAM" id="Phobius"/>
    </source>
</evidence>
<gene>
    <name evidence="3" type="ORF">DW084_11990</name>
</gene>
<evidence type="ECO:0000313" key="3">
    <source>
        <dbReference type="EMBL" id="RHK05843.1"/>
    </source>
</evidence>
<reference evidence="3 4" key="1">
    <citation type="submission" date="2018-08" db="EMBL/GenBank/DDBJ databases">
        <title>A genome reference for cultivated species of the human gut microbiota.</title>
        <authorList>
            <person name="Zou Y."/>
            <person name="Xue W."/>
            <person name="Luo G."/>
        </authorList>
    </citation>
    <scope>NUCLEOTIDE SEQUENCE [LARGE SCALE GENOMIC DNA]</scope>
    <source>
        <strain evidence="3 4">AF48-16</strain>
    </source>
</reference>
<evidence type="ECO:0000256" key="1">
    <source>
        <dbReference type="SAM" id="Coils"/>
    </source>
</evidence>
<dbReference type="InterPro" id="IPR010540">
    <property type="entry name" value="CmpB_TMEM229"/>
</dbReference>
<dbReference type="Proteomes" id="UP000286288">
    <property type="component" value="Unassembled WGS sequence"/>
</dbReference>
<keyword evidence="2" id="KW-1133">Transmembrane helix</keyword>
<proteinExistence type="predicted"/>
<feature type="coiled-coil region" evidence="1">
    <location>
        <begin position="166"/>
        <end position="197"/>
    </location>
</feature>
<feature type="transmembrane region" description="Helical" evidence="2">
    <location>
        <begin position="37"/>
        <end position="58"/>
    </location>
</feature>
<name>A0A415ER72_ENTCA</name>
<evidence type="ECO:0008006" key="5">
    <source>
        <dbReference type="Google" id="ProtNLM"/>
    </source>
</evidence>
<keyword evidence="1" id="KW-0175">Coiled coil</keyword>
<keyword evidence="2" id="KW-0812">Transmembrane</keyword>
<protein>
    <recommendedName>
        <fullName evidence="5">DUF1113 family protein</fullName>
    </recommendedName>
</protein>
<feature type="transmembrane region" description="Helical" evidence="2">
    <location>
        <begin position="107"/>
        <end position="127"/>
    </location>
</feature>
<dbReference type="Pfam" id="PF06541">
    <property type="entry name" value="ABC_trans_CmpB"/>
    <property type="match status" value="1"/>
</dbReference>
<evidence type="ECO:0000313" key="4">
    <source>
        <dbReference type="Proteomes" id="UP000286288"/>
    </source>
</evidence>
<feature type="transmembrane region" description="Helical" evidence="2">
    <location>
        <begin position="139"/>
        <end position="157"/>
    </location>
</feature>
<comment type="caution">
    <text evidence="3">The sequence shown here is derived from an EMBL/GenBank/DDBJ whole genome shotgun (WGS) entry which is preliminary data.</text>
</comment>
<organism evidence="3 4">
    <name type="scientific">Enterococcus casseliflavus</name>
    <name type="common">Enterococcus flavescens</name>
    <dbReference type="NCBI Taxonomy" id="37734"/>
    <lineage>
        <taxon>Bacteria</taxon>
        <taxon>Bacillati</taxon>
        <taxon>Bacillota</taxon>
        <taxon>Bacilli</taxon>
        <taxon>Lactobacillales</taxon>
        <taxon>Enterococcaceae</taxon>
        <taxon>Enterococcus</taxon>
    </lineage>
</organism>